<dbReference type="GeneTree" id="ENSGT00950000185028"/>
<reference evidence="1" key="2">
    <citation type="submission" date="2025-09" db="UniProtKB">
        <authorList>
            <consortium name="Ensembl"/>
        </authorList>
    </citation>
    <scope>IDENTIFICATION</scope>
</reference>
<evidence type="ECO:0000313" key="1">
    <source>
        <dbReference type="Ensembl" id="ENSSPUP00000000943.1"/>
    </source>
</evidence>
<protein>
    <submittedName>
        <fullName evidence="1">Uncharacterized protein</fullName>
    </submittedName>
</protein>
<organism evidence="1 2">
    <name type="scientific">Sphenodon punctatus</name>
    <name type="common">Tuatara</name>
    <name type="synonym">Hatteria punctata</name>
    <dbReference type="NCBI Taxonomy" id="8508"/>
    <lineage>
        <taxon>Eukaryota</taxon>
        <taxon>Metazoa</taxon>
        <taxon>Chordata</taxon>
        <taxon>Craniata</taxon>
        <taxon>Vertebrata</taxon>
        <taxon>Euteleostomi</taxon>
        <taxon>Lepidosauria</taxon>
        <taxon>Sphenodontia</taxon>
        <taxon>Sphenodontidae</taxon>
        <taxon>Sphenodon</taxon>
    </lineage>
</organism>
<dbReference type="AlphaFoldDB" id="A0A8D0G2Q5"/>
<evidence type="ECO:0000313" key="2">
    <source>
        <dbReference type="Proteomes" id="UP000694392"/>
    </source>
</evidence>
<accession>A0A8D0G2Q5</accession>
<sequence length="107" mass="12156">MEKPQNKYLVLKEKFKILLGLRSSRANSKSLQGKETEFIITAEILKELSMECRLNNQICAIGQICEVARTMICRDLRTVDPKRYASAVLKGQAIADSLRCLQPIERS</sequence>
<proteinExistence type="predicted"/>
<name>A0A8D0G2Q5_SPHPU</name>
<keyword evidence="2" id="KW-1185">Reference proteome</keyword>
<dbReference type="Ensembl" id="ENSSPUT00000000995.1">
    <property type="protein sequence ID" value="ENSSPUP00000000943.1"/>
    <property type="gene ID" value="ENSSPUG00000000761.1"/>
</dbReference>
<dbReference type="Proteomes" id="UP000694392">
    <property type="component" value="Unplaced"/>
</dbReference>
<reference evidence="1" key="1">
    <citation type="submission" date="2025-08" db="UniProtKB">
        <authorList>
            <consortium name="Ensembl"/>
        </authorList>
    </citation>
    <scope>IDENTIFICATION</scope>
</reference>